<comment type="domain">
    <text evidence="11 12">The DHHC domain is required for palmitoyltransferase activity.</text>
</comment>
<evidence type="ECO:0000256" key="11">
    <source>
        <dbReference type="HAMAP-Rule" id="MF_03199"/>
    </source>
</evidence>
<sequence length="714" mass="81995">MVDIYHLRDQFRLIWNNWRSVHDDNVKCDESRPIQVRLVITSQISPPINNTSATAFQSSPCRHCGHLDAEMFGDDFQISRLAVPAVSILIAFLAYTSQYFFLHFESVPLRKDEVWKINIFALCIWVSYFRSCYVDPGRLPASQKTANSSPEEKAKATRRQRWCRRCEAYKPPRAHHCKTCQRCIPKMDHHCPWTSNCVSHFTFPHFFRFLFFAVVGMGYLETLIWERGSVVWGSRNLPSYLGPSLGQLCHLFLLFVVNSVTVFALFILLVRVLYSVLFNITTIESWEIERHETLVRRARVMGGYLDAPGGQKIRIKKQEFPYDIGIFSNISQAMGTINIFSWFWPFATTPDRKSGWEFPINDFEARGVSWPPPDPDRIPLPAPAPSTSTSPGLQTYASAREEIEAFNRRQSDDMNRRRQFSNVQRRRRFHERVQKVDQDGSEDEGQPGPIYGDGSDDGEESWRNADGERLRDFGVDEDVEFYDEDDIPLAVLMEQRRRAQTEVQAATKKYLCPEIEMLPEESRSMGIRTCVGHGKQERLGMLFSEALSMFTIHFVMEKTNYLPRQPVLDIERWLSHETMVDENDVTIEESIRLKCLTRATATARALTSRFLGNPPTPFYATGMALTPFGSRLWTFSVNYFISEDDMTVKDPTTALKVYEDKKTASGNVIGSNIYHEPKVSWKGIPEGDIVRQGLAKGQRGVFEQAPRALMTEGV</sequence>
<evidence type="ECO:0000313" key="16">
    <source>
        <dbReference type="Proteomes" id="UP001147746"/>
    </source>
</evidence>
<evidence type="ECO:0000256" key="4">
    <source>
        <dbReference type="ARBA" id="ARBA00022824"/>
    </source>
</evidence>
<dbReference type="EMBL" id="JAPZBO010000005">
    <property type="protein sequence ID" value="KAJ5316328.1"/>
    <property type="molecule type" value="Genomic_DNA"/>
</dbReference>
<evidence type="ECO:0000256" key="7">
    <source>
        <dbReference type="ARBA" id="ARBA00023139"/>
    </source>
</evidence>
<dbReference type="GO" id="GO:0019706">
    <property type="term" value="F:protein-cysteine S-palmitoyltransferase activity"/>
    <property type="evidence" value="ECO:0007669"/>
    <property type="project" value="UniProtKB-UniRule"/>
</dbReference>
<name>A0A9W9Q0R9_9EURO</name>
<gene>
    <name evidence="11" type="primary">PFA4</name>
    <name evidence="15" type="ORF">N7476_006635</name>
</gene>
<reference evidence="15" key="2">
    <citation type="journal article" date="2023" name="IMA Fungus">
        <title>Comparative genomic study of the Penicillium genus elucidates a diverse pangenome and 15 lateral gene transfer events.</title>
        <authorList>
            <person name="Petersen C."/>
            <person name="Sorensen T."/>
            <person name="Nielsen M.R."/>
            <person name="Sondergaard T.E."/>
            <person name="Sorensen J.L."/>
            <person name="Fitzpatrick D.A."/>
            <person name="Frisvad J.C."/>
            <person name="Nielsen K.L."/>
        </authorList>
    </citation>
    <scope>NUCLEOTIDE SEQUENCE</scope>
    <source>
        <strain evidence="15">IBT 21472</strain>
    </source>
</reference>
<comment type="caution">
    <text evidence="11">Lacks conserved residue(s) required for the propagation of feature annotation.</text>
</comment>
<evidence type="ECO:0000256" key="2">
    <source>
        <dbReference type="ARBA" id="ARBA00022679"/>
    </source>
</evidence>
<protein>
    <recommendedName>
        <fullName evidence="11">Palmitoyltransferase PFA4</fullName>
        <ecNumber evidence="11">2.3.1.225</ecNumber>
    </recommendedName>
    <alternativeName>
        <fullName evidence="11">Protein S-acyltransferase</fullName>
        <shortName evidence="11">PAT</shortName>
    </alternativeName>
    <alternativeName>
        <fullName evidence="11">Protein fatty acyltransferase 4</fullName>
    </alternativeName>
</protein>
<keyword evidence="16" id="KW-1185">Reference proteome</keyword>
<feature type="compositionally biased region" description="Basic and acidic residues" evidence="13">
    <location>
        <begin position="406"/>
        <end position="416"/>
    </location>
</feature>
<evidence type="ECO:0000256" key="9">
    <source>
        <dbReference type="ARBA" id="ARBA00023315"/>
    </source>
</evidence>
<keyword evidence="4 11" id="KW-0256">Endoplasmic reticulum</keyword>
<dbReference type="Pfam" id="PF01529">
    <property type="entry name" value="DHHC"/>
    <property type="match status" value="1"/>
</dbReference>
<accession>A0A9W9Q0R9</accession>
<dbReference type="PROSITE" id="PS50216">
    <property type="entry name" value="DHHC"/>
    <property type="match status" value="1"/>
</dbReference>
<dbReference type="InterPro" id="IPR001594">
    <property type="entry name" value="Palmitoyltrfase_DHHC"/>
</dbReference>
<evidence type="ECO:0000256" key="1">
    <source>
        <dbReference type="ARBA" id="ARBA00004141"/>
    </source>
</evidence>
<feature type="transmembrane region" description="Helical" evidence="11 12">
    <location>
        <begin position="245"/>
        <end position="270"/>
    </location>
</feature>
<keyword evidence="6 11" id="KW-0472">Membrane</keyword>
<feature type="transmembrane region" description="Helical" evidence="11 12">
    <location>
        <begin position="114"/>
        <end position="133"/>
    </location>
</feature>
<feature type="region of interest" description="Disordered" evidence="13">
    <location>
        <begin position="406"/>
        <end position="463"/>
    </location>
</feature>
<evidence type="ECO:0000259" key="14">
    <source>
        <dbReference type="Pfam" id="PF01529"/>
    </source>
</evidence>
<keyword evidence="9 11" id="KW-0012">Acyltransferase</keyword>
<evidence type="ECO:0000256" key="13">
    <source>
        <dbReference type="SAM" id="MobiDB-lite"/>
    </source>
</evidence>
<keyword evidence="2 11" id="KW-0808">Transferase</keyword>
<feature type="domain" description="Palmitoyltransferase DHHC" evidence="14">
    <location>
        <begin position="158"/>
        <end position="287"/>
    </location>
</feature>
<dbReference type="Proteomes" id="UP001147746">
    <property type="component" value="Unassembled WGS sequence"/>
</dbReference>
<evidence type="ECO:0000256" key="3">
    <source>
        <dbReference type="ARBA" id="ARBA00022692"/>
    </source>
</evidence>
<dbReference type="EC" id="2.3.1.225" evidence="11"/>
<evidence type="ECO:0000313" key="15">
    <source>
        <dbReference type="EMBL" id="KAJ5316328.1"/>
    </source>
</evidence>
<comment type="subcellular location">
    <subcellularLocation>
        <location evidence="11">Endoplasmic reticulum membrane</location>
        <topology evidence="11">Multi-pass membrane protein</topology>
    </subcellularLocation>
    <subcellularLocation>
        <location evidence="1">Membrane</location>
        <topology evidence="1">Multi-pass membrane protein</topology>
    </subcellularLocation>
</comment>
<keyword evidence="7 11" id="KW-0564">Palmitate</keyword>
<keyword evidence="5 11" id="KW-1133">Transmembrane helix</keyword>
<dbReference type="PANTHER" id="PTHR12246">
    <property type="entry name" value="PALMITOYLTRANSFERASE ZDHHC16"/>
    <property type="match status" value="1"/>
</dbReference>
<comment type="catalytic activity">
    <reaction evidence="10 11 12">
        <text>L-cysteinyl-[protein] + hexadecanoyl-CoA = S-hexadecanoyl-L-cysteinyl-[protein] + CoA</text>
        <dbReference type="Rhea" id="RHEA:36683"/>
        <dbReference type="Rhea" id="RHEA-COMP:10131"/>
        <dbReference type="Rhea" id="RHEA-COMP:11032"/>
        <dbReference type="ChEBI" id="CHEBI:29950"/>
        <dbReference type="ChEBI" id="CHEBI:57287"/>
        <dbReference type="ChEBI" id="CHEBI:57379"/>
        <dbReference type="ChEBI" id="CHEBI:74151"/>
        <dbReference type="EC" id="2.3.1.225"/>
    </reaction>
</comment>
<keyword evidence="3 11" id="KW-0812">Transmembrane</keyword>
<feature type="region of interest" description="Disordered" evidence="13">
    <location>
        <begin position="367"/>
        <end position="393"/>
    </location>
</feature>
<keyword evidence="8 11" id="KW-0449">Lipoprotein</keyword>
<dbReference type="HAMAP" id="MF_03199">
    <property type="entry name" value="DHHC_PAT_PFA4"/>
    <property type="match status" value="1"/>
</dbReference>
<feature type="transmembrane region" description="Helical" evidence="11 12">
    <location>
        <begin position="206"/>
        <end position="225"/>
    </location>
</feature>
<evidence type="ECO:0000256" key="12">
    <source>
        <dbReference type="RuleBase" id="RU079119"/>
    </source>
</evidence>
<evidence type="ECO:0000256" key="8">
    <source>
        <dbReference type="ARBA" id="ARBA00023288"/>
    </source>
</evidence>
<reference evidence="15" key="1">
    <citation type="submission" date="2022-12" db="EMBL/GenBank/DDBJ databases">
        <authorList>
            <person name="Petersen C."/>
        </authorList>
    </citation>
    <scope>NUCLEOTIDE SEQUENCE</scope>
    <source>
        <strain evidence="15">IBT 21472</strain>
    </source>
</reference>
<dbReference type="AlphaFoldDB" id="A0A9W9Q0R9"/>
<dbReference type="InterPro" id="IPR033682">
    <property type="entry name" value="PFA4"/>
</dbReference>
<feature type="transmembrane region" description="Helical" evidence="11 12">
    <location>
        <begin position="81"/>
        <end position="102"/>
    </location>
</feature>
<evidence type="ECO:0000256" key="10">
    <source>
        <dbReference type="ARBA" id="ARBA00048048"/>
    </source>
</evidence>
<comment type="function">
    <text evidence="11">Mediates the reversible addition of palmitate to target proteins, thereby regulating their membrane association and biological function.</text>
</comment>
<feature type="transmembrane region" description="Helical" evidence="11 12">
    <location>
        <begin position="324"/>
        <end position="344"/>
    </location>
</feature>
<dbReference type="GO" id="GO:0005789">
    <property type="term" value="C:endoplasmic reticulum membrane"/>
    <property type="evidence" value="ECO:0007669"/>
    <property type="project" value="UniProtKB-SubCell"/>
</dbReference>
<feature type="active site" description="S-palmitoyl cysteine intermediate" evidence="11">
    <location>
        <position position="191"/>
    </location>
</feature>
<organism evidence="15 16">
    <name type="scientific">Penicillium atrosanguineum</name>
    <dbReference type="NCBI Taxonomy" id="1132637"/>
    <lineage>
        <taxon>Eukaryota</taxon>
        <taxon>Fungi</taxon>
        <taxon>Dikarya</taxon>
        <taxon>Ascomycota</taxon>
        <taxon>Pezizomycotina</taxon>
        <taxon>Eurotiomycetes</taxon>
        <taxon>Eurotiomycetidae</taxon>
        <taxon>Eurotiales</taxon>
        <taxon>Aspergillaceae</taxon>
        <taxon>Penicillium</taxon>
    </lineage>
</organism>
<evidence type="ECO:0000256" key="6">
    <source>
        <dbReference type="ARBA" id="ARBA00023136"/>
    </source>
</evidence>
<comment type="caution">
    <text evidence="15">The sequence shown here is derived from an EMBL/GenBank/DDBJ whole genome shotgun (WGS) entry which is preliminary data.</text>
</comment>
<evidence type="ECO:0000256" key="5">
    <source>
        <dbReference type="ARBA" id="ARBA00022989"/>
    </source>
</evidence>
<dbReference type="InterPro" id="IPR039859">
    <property type="entry name" value="PFA4/ZDH16/20/ERF2-like"/>
</dbReference>
<feature type="compositionally biased region" description="Pro residues" evidence="13">
    <location>
        <begin position="370"/>
        <end position="384"/>
    </location>
</feature>
<proteinExistence type="inferred from homology"/>
<comment type="similarity">
    <text evidence="11">Belongs to the DHHC palmitoyltransferase family. PFA4 subfamily.</text>
</comment>